<evidence type="ECO:0000313" key="1">
    <source>
        <dbReference type="EMBL" id="KAL2554105.1"/>
    </source>
</evidence>
<evidence type="ECO:0000313" key="2">
    <source>
        <dbReference type="Proteomes" id="UP001604277"/>
    </source>
</evidence>
<protein>
    <submittedName>
        <fullName evidence="1">Uncharacterized protein</fullName>
    </submittedName>
</protein>
<dbReference type="AlphaFoldDB" id="A0ABD1X0R4"/>
<gene>
    <name evidence="1" type="ORF">Fot_07724</name>
</gene>
<sequence>MDRTRQDRTRGLTGSNSAAMKCKNTLSGQEAWRSTEWTATIDPRRYSESRVIATLINDGSHDVKASRCKVFAGQSSSLRHSGASVPNKLFNLRLLRAEKDDRRR</sequence>
<dbReference type="EMBL" id="JBFOLJ010000002">
    <property type="protein sequence ID" value="KAL2554105.1"/>
    <property type="molecule type" value="Genomic_DNA"/>
</dbReference>
<name>A0ABD1X0R4_9LAMI</name>
<keyword evidence="2" id="KW-1185">Reference proteome</keyword>
<dbReference type="Proteomes" id="UP001604277">
    <property type="component" value="Unassembled WGS sequence"/>
</dbReference>
<comment type="caution">
    <text evidence="1">The sequence shown here is derived from an EMBL/GenBank/DDBJ whole genome shotgun (WGS) entry which is preliminary data.</text>
</comment>
<reference evidence="2" key="1">
    <citation type="submission" date="2024-07" db="EMBL/GenBank/DDBJ databases">
        <title>Two chromosome-level genome assemblies of Korean endemic species Abeliophyllum distichum and Forsythia ovata (Oleaceae).</title>
        <authorList>
            <person name="Jang H."/>
        </authorList>
    </citation>
    <scope>NUCLEOTIDE SEQUENCE [LARGE SCALE GENOMIC DNA]</scope>
</reference>
<proteinExistence type="predicted"/>
<organism evidence="1 2">
    <name type="scientific">Forsythia ovata</name>
    <dbReference type="NCBI Taxonomy" id="205694"/>
    <lineage>
        <taxon>Eukaryota</taxon>
        <taxon>Viridiplantae</taxon>
        <taxon>Streptophyta</taxon>
        <taxon>Embryophyta</taxon>
        <taxon>Tracheophyta</taxon>
        <taxon>Spermatophyta</taxon>
        <taxon>Magnoliopsida</taxon>
        <taxon>eudicotyledons</taxon>
        <taxon>Gunneridae</taxon>
        <taxon>Pentapetalae</taxon>
        <taxon>asterids</taxon>
        <taxon>lamiids</taxon>
        <taxon>Lamiales</taxon>
        <taxon>Oleaceae</taxon>
        <taxon>Forsythieae</taxon>
        <taxon>Forsythia</taxon>
    </lineage>
</organism>
<accession>A0ABD1X0R4</accession>